<keyword evidence="5" id="KW-1185">Reference proteome</keyword>
<evidence type="ECO:0000259" key="3">
    <source>
        <dbReference type="Pfam" id="PF13391"/>
    </source>
</evidence>
<keyword evidence="1" id="KW-0175">Coiled coil</keyword>
<feature type="compositionally biased region" description="Acidic residues" evidence="2">
    <location>
        <begin position="419"/>
        <end position="434"/>
    </location>
</feature>
<accession>A0A9P8ID16</accession>
<proteinExistence type="predicted"/>
<feature type="domain" description="HNH nuclease" evidence="3">
    <location>
        <begin position="190"/>
        <end position="254"/>
    </location>
</feature>
<dbReference type="Proteomes" id="UP000750711">
    <property type="component" value="Unassembled WGS sequence"/>
</dbReference>
<feature type="region of interest" description="Disordered" evidence="2">
    <location>
        <begin position="404"/>
        <end position="434"/>
    </location>
</feature>
<feature type="coiled-coil region" evidence="1">
    <location>
        <begin position="57"/>
        <end position="84"/>
    </location>
</feature>
<protein>
    <recommendedName>
        <fullName evidence="3">HNH nuclease domain-containing protein</fullName>
    </recommendedName>
</protein>
<dbReference type="AlphaFoldDB" id="A0A9P8ID16"/>
<organism evidence="4 5">
    <name type="scientific">Trichoglossum hirsutum</name>
    <dbReference type="NCBI Taxonomy" id="265104"/>
    <lineage>
        <taxon>Eukaryota</taxon>
        <taxon>Fungi</taxon>
        <taxon>Dikarya</taxon>
        <taxon>Ascomycota</taxon>
        <taxon>Pezizomycotina</taxon>
        <taxon>Geoglossomycetes</taxon>
        <taxon>Geoglossales</taxon>
        <taxon>Geoglossaceae</taxon>
        <taxon>Trichoglossum</taxon>
    </lineage>
</organism>
<evidence type="ECO:0000256" key="1">
    <source>
        <dbReference type="SAM" id="Coils"/>
    </source>
</evidence>
<evidence type="ECO:0000256" key="2">
    <source>
        <dbReference type="SAM" id="MobiDB-lite"/>
    </source>
</evidence>
<evidence type="ECO:0000313" key="4">
    <source>
        <dbReference type="EMBL" id="KAH0551507.1"/>
    </source>
</evidence>
<evidence type="ECO:0000313" key="5">
    <source>
        <dbReference type="Proteomes" id="UP000750711"/>
    </source>
</evidence>
<dbReference type="Pfam" id="PF13391">
    <property type="entry name" value="HNH_2"/>
    <property type="match status" value="1"/>
</dbReference>
<name>A0A9P8ID16_9PEZI</name>
<dbReference type="EMBL" id="JAGHQM010001975">
    <property type="protein sequence ID" value="KAH0551507.1"/>
    <property type="molecule type" value="Genomic_DNA"/>
</dbReference>
<dbReference type="InterPro" id="IPR003615">
    <property type="entry name" value="HNH_nuc"/>
</dbReference>
<gene>
    <name evidence="4" type="ORF">GP486_007278</name>
</gene>
<sequence length="434" mass="49485">MSDQPQPLPETIQIPVRHSSLAAIEARRLKIRESQQDLKRKLSDSALERGSEKHIRLQIEETILEREELRLDKAEIDLEISKNRINQKSYRDASRTTSNRIISLGDELWQLRRKLKAHNESMGKAAILTPDSEGAFVSALLHLYKDPNVSKKRSSTVQSDMRKKTIAVYGALATEKDIDSGNAGPGWLQCLISGEFRPKEEIKAAHIVPASLGPELVDYIFGNGTGSRLFSADNCMMLYHGLEKAFDSGNFVVVPIDPMEKPIRRWKTVLVNQGSRNQKIGLSSLGSLGLLDEREIKFPTDHRPAARFFYYHFLISLLRCRYYQQPGWQEVWQKLKTGQPWPTPGRYLRESMLLCLARATDSGIGDDTIEKLIQEHTFSTTDRLSDEEEEEIARRMQEIYEGKIKEQEEQEELGIGVDGENEDEKEEAMEGNEN</sequence>
<comment type="caution">
    <text evidence="4">The sequence shown here is derived from an EMBL/GenBank/DDBJ whole genome shotgun (WGS) entry which is preliminary data.</text>
</comment>
<reference evidence="4" key="1">
    <citation type="submission" date="2021-03" db="EMBL/GenBank/DDBJ databases">
        <title>Comparative genomics and phylogenomic investigation of the class Geoglossomycetes provide insights into ecological specialization and systematics.</title>
        <authorList>
            <person name="Melie T."/>
            <person name="Pirro S."/>
            <person name="Miller A.N."/>
            <person name="Quandt A."/>
        </authorList>
    </citation>
    <scope>NUCLEOTIDE SEQUENCE</scope>
    <source>
        <strain evidence="4">CAQ_001_2017</strain>
    </source>
</reference>